<feature type="compositionally biased region" description="Basic and acidic residues" evidence="1">
    <location>
        <begin position="252"/>
        <end position="279"/>
    </location>
</feature>
<evidence type="ECO:0000256" key="2">
    <source>
        <dbReference type="SAM" id="Phobius"/>
    </source>
</evidence>
<evidence type="ECO:0000256" key="1">
    <source>
        <dbReference type="SAM" id="MobiDB-lite"/>
    </source>
</evidence>
<evidence type="ECO:0000313" key="4">
    <source>
        <dbReference type="Proteomes" id="UP001396898"/>
    </source>
</evidence>
<name>A0ABR1RDS3_9PEZI</name>
<dbReference type="EMBL" id="JAQQWI010000016">
    <property type="protein sequence ID" value="KAK8008630.1"/>
    <property type="molecule type" value="Genomic_DNA"/>
</dbReference>
<keyword evidence="2" id="KW-1133">Transmembrane helix</keyword>
<dbReference type="Proteomes" id="UP001396898">
    <property type="component" value="Unassembled WGS sequence"/>
</dbReference>
<feature type="region of interest" description="Disordered" evidence="1">
    <location>
        <begin position="209"/>
        <end position="279"/>
    </location>
</feature>
<gene>
    <name evidence="3" type="ORF">PG991_011181</name>
</gene>
<sequence length="279" mass="31570">MPFATISSFCRRHVAATFMSCDHLLLLLWAFVTMLFCQPLWFAFGLLLFSAVEPLGLNKVPDGLQVVYPLLRVFLFWTCRQPKVIFFTLQVTFFALGPILLGLVAASIWAYHMICAAPAWFYGKVRTSWSCRSSPVNPPTDEQAEVSRFAVVDGEPTVQVARVPVPVPPQPKPLSIAEPPSRRVKFEVRQRQQPRTVTTFSRGLEAFQKKQKRNPLMTQSVNPHAPGYRRPDPWGNVSAGLNPDWVKQQRQRGIDKMDKPKPEPVLRSDIFKADQAHGS</sequence>
<feature type="transmembrane region" description="Helical" evidence="2">
    <location>
        <begin position="26"/>
        <end position="49"/>
    </location>
</feature>
<accession>A0ABR1RDS3</accession>
<keyword evidence="2" id="KW-0812">Transmembrane</keyword>
<feature type="transmembrane region" description="Helical" evidence="2">
    <location>
        <begin position="84"/>
        <end position="111"/>
    </location>
</feature>
<keyword evidence="4" id="KW-1185">Reference proteome</keyword>
<comment type="caution">
    <text evidence="3">The sequence shown here is derived from an EMBL/GenBank/DDBJ whole genome shotgun (WGS) entry which is preliminary data.</text>
</comment>
<evidence type="ECO:0000313" key="3">
    <source>
        <dbReference type="EMBL" id="KAK8008630.1"/>
    </source>
</evidence>
<proteinExistence type="predicted"/>
<reference evidence="3 4" key="1">
    <citation type="submission" date="2023-01" db="EMBL/GenBank/DDBJ databases">
        <title>Analysis of 21 Apiospora genomes using comparative genomics revels a genus with tremendous synthesis potential of carbohydrate active enzymes and secondary metabolites.</title>
        <authorList>
            <person name="Sorensen T."/>
        </authorList>
    </citation>
    <scope>NUCLEOTIDE SEQUENCE [LARGE SCALE GENOMIC DNA]</scope>
    <source>
        <strain evidence="3 4">CBS 20057</strain>
    </source>
</reference>
<organism evidence="3 4">
    <name type="scientific">Apiospora marii</name>
    <dbReference type="NCBI Taxonomy" id="335849"/>
    <lineage>
        <taxon>Eukaryota</taxon>
        <taxon>Fungi</taxon>
        <taxon>Dikarya</taxon>
        <taxon>Ascomycota</taxon>
        <taxon>Pezizomycotina</taxon>
        <taxon>Sordariomycetes</taxon>
        <taxon>Xylariomycetidae</taxon>
        <taxon>Amphisphaeriales</taxon>
        <taxon>Apiosporaceae</taxon>
        <taxon>Apiospora</taxon>
    </lineage>
</organism>
<protein>
    <recommendedName>
        <fullName evidence="5">Derlin</fullName>
    </recommendedName>
</protein>
<keyword evidence="2" id="KW-0472">Membrane</keyword>
<evidence type="ECO:0008006" key="5">
    <source>
        <dbReference type="Google" id="ProtNLM"/>
    </source>
</evidence>